<dbReference type="PROSITE" id="PS51257">
    <property type="entry name" value="PROKAR_LIPOPROTEIN"/>
    <property type="match status" value="1"/>
</dbReference>
<dbReference type="Pfam" id="PF11751">
    <property type="entry name" value="PorP_SprF"/>
    <property type="match status" value="1"/>
</dbReference>
<gene>
    <name evidence="1" type="ORF">FAZ19_22285</name>
</gene>
<dbReference type="Proteomes" id="UP000309872">
    <property type="component" value="Unassembled WGS sequence"/>
</dbReference>
<keyword evidence="2" id="KW-1185">Reference proteome</keyword>
<accession>A0A4U0GQX4</accession>
<reference evidence="1 2" key="1">
    <citation type="submission" date="2019-04" db="EMBL/GenBank/DDBJ databases">
        <title>Sphingobacterium olei sp. nov., isolated from oil-contaminated soil.</title>
        <authorList>
            <person name="Liu B."/>
        </authorList>
    </citation>
    <scope>NUCLEOTIDE SEQUENCE [LARGE SCALE GENOMIC DNA]</scope>
    <source>
        <strain evidence="1 2">Y3L14</strain>
    </source>
</reference>
<dbReference type="InterPro" id="IPR019861">
    <property type="entry name" value="PorP/SprF_Bacteroidetes"/>
</dbReference>
<sequence>MISYRLKAIYLLILIIIACIQQLFAQQNIQFTQYIFNSMSVNPAYAGYKEEWFGQMALRSQWLGVDGGIKTGLLSLDGVIDEHDRRHGVGAQITVDALGAQAASSLYANYALRLQLDRADRHRLSLGIAGGVTQYSLDGDKLRYYDEGDVAIPQGMQSSWHPDIRLGVLYTTQRWYAGISVQDLFGGSEADAELLQFNQNTLQSLYRRVHAYYMAGILFQLEPGLKLRPSILVKDDFVGPTAVDINAMLVFNDKLWIGGGYRTRAKILRRNYQDMTADKLSGLNAVMGIAQFHVSPNLRIGYSYDHMLGKMSSLQQGTHEITLGLTFGRNLDRIRNPRYF</sequence>
<dbReference type="NCBIfam" id="TIGR03519">
    <property type="entry name" value="T9SS_PorP_fam"/>
    <property type="match status" value="1"/>
</dbReference>
<comment type="caution">
    <text evidence="1">The sequence shown here is derived from an EMBL/GenBank/DDBJ whole genome shotgun (WGS) entry which is preliminary data.</text>
</comment>
<evidence type="ECO:0000313" key="2">
    <source>
        <dbReference type="Proteomes" id="UP000309872"/>
    </source>
</evidence>
<proteinExistence type="predicted"/>
<organism evidence="1 2">
    <name type="scientific">Sphingobacterium alkalisoli</name>
    <dbReference type="NCBI Taxonomy" id="1874115"/>
    <lineage>
        <taxon>Bacteria</taxon>
        <taxon>Pseudomonadati</taxon>
        <taxon>Bacteroidota</taxon>
        <taxon>Sphingobacteriia</taxon>
        <taxon>Sphingobacteriales</taxon>
        <taxon>Sphingobacteriaceae</taxon>
        <taxon>Sphingobacterium</taxon>
    </lineage>
</organism>
<protein>
    <submittedName>
        <fullName evidence="1">Type IX secretion system membrane protein PorP/SprF</fullName>
    </submittedName>
</protein>
<dbReference type="OrthoDB" id="1493187at2"/>
<dbReference type="RefSeq" id="WP_136822987.1">
    <property type="nucleotide sequence ID" value="NZ_BMJX01000010.1"/>
</dbReference>
<name>A0A4U0GQX4_9SPHI</name>
<dbReference type="EMBL" id="SUKA01000010">
    <property type="protein sequence ID" value="TJY61350.1"/>
    <property type="molecule type" value="Genomic_DNA"/>
</dbReference>
<dbReference type="AlphaFoldDB" id="A0A4U0GQX4"/>
<evidence type="ECO:0000313" key="1">
    <source>
        <dbReference type="EMBL" id="TJY61350.1"/>
    </source>
</evidence>